<gene>
    <name evidence="1" type="ORF">PREVCOP_04871</name>
</gene>
<proteinExistence type="predicted"/>
<accession>D1PCD9</accession>
<dbReference type="Proteomes" id="UP000004477">
    <property type="component" value="Unassembled WGS sequence"/>
</dbReference>
<comment type="caution">
    <text evidence="1">The sequence shown here is derived from an EMBL/GenBank/DDBJ whole genome shotgun (WGS) entry which is preliminary data.</text>
</comment>
<dbReference type="PANTHER" id="PTHR34301:SF8">
    <property type="entry name" value="ATPASE DOMAIN-CONTAINING PROTEIN"/>
    <property type="match status" value="1"/>
</dbReference>
<dbReference type="EMBL" id="ACBX02000014">
    <property type="protein sequence ID" value="EFB35591.1"/>
    <property type="molecule type" value="Genomic_DNA"/>
</dbReference>
<dbReference type="SUPFAM" id="SSF52540">
    <property type="entry name" value="P-loop containing nucleoside triphosphate hydrolases"/>
    <property type="match status" value="1"/>
</dbReference>
<reference evidence="1" key="1">
    <citation type="submission" date="2009-11" db="EMBL/GenBank/DDBJ databases">
        <authorList>
            <person name="Weinstock G."/>
            <person name="Sodergren E."/>
            <person name="Clifton S."/>
            <person name="Fulton L."/>
            <person name="Fulton B."/>
            <person name="Courtney L."/>
            <person name="Fronick C."/>
            <person name="Harrison M."/>
            <person name="Strong C."/>
            <person name="Farmer C."/>
            <person name="Delahaunty K."/>
            <person name="Markovic C."/>
            <person name="Hall O."/>
            <person name="Minx P."/>
            <person name="Tomlinson C."/>
            <person name="Mitreva M."/>
            <person name="Nelson J."/>
            <person name="Hou S."/>
            <person name="Wollam A."/>
            <person name="Pepin K.H."/>
            <person name="Johnson M."/>
            <person name="Bhonagiri V."/>
            <person name="Nash W.E."/>
            <person name="Warren W."/>
            <person name="Chinwalla A."/>
            <person name="Mardis E.R."/>
            <person name="Wilson R.K."/>
        </authorList>
    </citation>
    <scope>NUCLEOTIDE SEQUENCE [LARGE SCALE GENOMIC DNA]</scope>
    <source>
        <strain evidence="1">DSM 18205</strain>
    </source>
</reference>
<dbReference type="HOGENOM" id="CLU_053804_1_1_10"/>
<dbReference type="STRING" id="537011.PREVCOP_04871"/>
<evidence type="ECO:0000313" key="1">
    <source>
        <dbReference type="EMBL" id="EFB35591.1"/>
    </source>
</evidence>
<sequence length="375" mass="43140">MLMVQLNPFIIEGYLSPEYFCDRVEETALLTRHLTNRCNVALIAPRRLGKSGLIYNCFQKENIREQYHCIYIDIYDTKNLNEFVYALGKGILTALKPKGRKVWEFFLNMLQSLKSTITFDINGNPEWSVGLGDIQAPDITLDEIFAYLEQADKPCLVAIDEFQTVANYPEKTVEATLRKRIQNCHNANFVFSGSKRHMMALMFTSQSRPFYHSSSIMGLEAINEQTYLDFANHHLARNNKEISAAAFTYLYHHFDGITWYIQYVLNMLYTSISDRSLLQEDDVRMAIDSILSQQRFAYQALLYQLTAKQKQLLIAIAQEGKPSSLMSQEFLQKYHLGASTVQGAVKTLLDRDFITQDEGVYQLCDKFLELSLRAG</sequence>
<keyword evidence="2" id="KW-1185">Reference proteome</keyword>
<evidence type="ECO:0000313" key="2">
    <source>
        <dbReference type="Proteomes" id="UP000004477"/>
    </source>
</evidence>
<organism evidence="1 2">
    <name type="scientific">Segatella copri DSM 18205</name>
    <dbReference type="NCBI Taxonomy" id="537011"/>
    <lineage>
        <taxon>Bacteria</taxon>
        <taxon>Pseudomonadati</taxon>
        <taxon>Bacteroidota</taxon>
        <taxon>Bacteroidia</taxon>
        <taxon>Bacteroidales</taxon>
        <taxon>Prevotellaceae</taxon>
        <taxon>Segatella</taxon>
    </lineage>
</organism>
<name>D1PCD9_9BACT</name>
<dbReference type="AlphaFoldDB" id="D1PCD9"/>
<dbReference type="InterPro" id="IPR027417">
    <property type="entry name" value="P-loop_NTPase"/>
</dbReference>
<evidence type="ECO:0008006" key="3">
    <source>
        <dbReference type="Google" id="ProtNLM"/>
    </source>
</evidence>
<protein>
    <recommendedName>
        <fullName evidence="3">ATP-binding protein</fullName>
    </recommendedName>
</protein>
<dbReference type="PANTHER" id="PTHR34301">
    <property type="entry name" value="DNA-BINDING PROTEIN-RELATED"/>
    <property type="match status" value="1"/>
</dbReference>
<dbReference type="Gene3D" id="3.40.50.300">
    <property type="entry name" value="P-loop containing nucleotide triphosphate hydrolases"/>
    <property type="match status" value="1"/>
</dbReference>
<dbReference type="PaxDb" id="537011-PREVCOP_04871"/>